<evidence type="ECO:0000256" key="7">
    <source>
        <dbReference type="SAM" id="MobiDB-lite"/>
    </source>
</evidence>
<dbReference type="GO" id="GO:0005634">
    <property type="term" value="C:nucleus"/>
    <property type="evidence" value="ECO:0007669"/>
    <property type="project" value="UniProtKB-SubCell"/>
</dbReference>
<feature type="compositionally biased region" description="Low complexity" evidence="7">
    <location>
        <begin position="699"/>
        <end position="721"/>
    </location>
</feature>
<dbReference type="GO" id="GO:0042791">
    <property type="term" value="P:5S class rRNA transcription by RNA polymerase III"/>
    <property type="evidence" value="ECO:0007669"/>
    <property type="project" value="TreeGrafter"/>
</dbReference>
<feature type="compositionally biased region" description="Basic residues" evidence="7">
    <location>
        <begin position="544"/>
        <end position="553"/>
    </location>
</feature>
<evidence type="ECO:0000256" key="5">
    <source>
        <dbReference type="ARBA" id="ARBA00023242"/>
    </source>
</evidence>
<dbReference type="CDD" id="cd16169">
    <property type="entry name" value="Tau138_eWH"/>
    <property type="match status" value="1"/>
</dbReference>
<dbReference type="InterPro" id="IPR007309">
    <property type="entry name" value="TFIIIC_Bblock-bd"/>
</dbReference>
<feature type="compositionally biased region" description="Basic residues" evidence="7">
    <location>
        <begin position="626"/>
        <end position="637"/>
    </location>
</feature>
<dbReference type="GO" id="GO:0003677">
    <property type="term" value="F:DNA binding"/>
    <property type="evidence" value="ECO:0007669"/>
    <property type="project" value="UniProtKB-KW"/>
</dbReference>
<evidence type="ECO:0000256" key="4">
    <source>
        <dbReference type="ARBA" id="ARBA00023163"/>
    </source>
</evidence>
<dbReference type="GO" id="GO:0006384">
    <property type="term" value="P:transcription initiation at RNA polymerase III promoter"/>
    <property type="evidence" value="ECO:0007669"/>
    <property type="project" value="InterPro"/>
</dbReference>
<feature type="region of interest" description="Disordered" evidence="7">
    <location>
        <begin position="1483"/>
        <end position="1503"/>
    </location>
</feature>
<feature type="compositionally biased region" description="Low complexity" evidence="7">
    <location>
        <begin position="736"/>
        <end position="753"/>
    </location>
</feature>
<feature type="region of interest" description="Disordered" evidence="7">
    <location>
        <begin position="976"/>
        <end position="1009"/>
    </location>
</feature>
<feature type="domain" description="Transcription factor tau subunit sfc3/Tfc3 C-terminal" evidence="9">
    <location>
        <begin position="1503"/>
        <end position="1849"/>
    </location>
</feature>
<keyword evidence="2" id="KW-0597">Phosphoprotein</keyword>
<gene>
    <name evidence="10" type="ORF">GGX14DRAFT_548620</name>
</gene>
<comment type="caution">
    <text evidence="10">The sequence shown here is derived from an EMBL/GenBank/DDBJ whole genome shotgun (WGS) entry which is preliminary data.</text>
</comment>
<dbReference type="GO" id="GO:0000127">
    <property type="term" value="C:transcription factor TFIIIC complex"/>
    <property type="evidence" value="ECO:0007669"/>
    <property type="project" value="InterPro"/>
</dbReference>
<evidence type="ECO:0000313" key="11">
    <source>
        <dbReference type="Proteomes" id="UP001219525"/>
    </source>
</evidence>
<feature type="region of interest" description="Disordered" evidence="7">
    <location>
        <begin position="524"/>
        <end position="721"/>
    </location>
</feature>
<keyword evidence="5" id="KW-0539">Nucleus</keyword>
<dbReference type="Pfam" id="PF04182">
    <property type="entry name" value="B-block_TFIIIC"/>
    <property type="match status" value="1"/>
</dbReference>
<feature type="compositionally biased region" description="Basic residues" evidence="7">
    <location>
        <begin position="524"/>
        <end position="534"/>
    </location>
</feature>
<feature type="compositionally biased region" description="Polar residues" evidence="7">
    <location>
        <begin position="576"/>
        <end position="585"/>
    </location>
</feature>
<feature type="region of interest" description="Disordered" evidence="7">
    <location>
        <begin position="1427"/>
        <end position="1466"/>
    </location>
</feature>
<evidence type="ECO:0000259" key="9">
    <source>
        <dbReference type="Pfam" id="PF20222"/>
    </source>
</evidence>
<evidence type="ECO:0000256" key="6">
    <source>
        <dbReference type="SAM" id="Coils"/>
    </source>
</evidence>
<sequence>MRRVAGQFVPSLFILTTMDELLHHCLREMSFDGDLGCKVSRLRDFVVDFYAHSATAGTQNPDDAFCAFVWSLVVQQPMVIVGTVPEGITSEVWIAPQNSMKRKAKEKGEEIVLVAPPTLDIVLDAKDRPLDDLVAQYGDKLRIATNPDTTYAAITGTHIRFPKMSPMVYSALQIITRGRENGVSVVELGQQSTYDQKTCFYLVKQLTELDLIVKVRRGGIGSNFCIHKYFFERSKSWQEIREEETRAATIEEPSADVQEEDGELREAPDLQFSPIDARHLSSMPLVKARVLRLLKVSKNQMHASHNMLIAIGFLHPTRTDRRFFASRMRELVDQRVIESVFIAAKRKGAASTGIKCFRLVSADSEQASNSQEVVAQHDDDIDDQSGVKINMTIHNQIISLVEESGTVGMTLNELATALCQFDKRTIELLLTRVEKFPPPPHLSDLGIAGLMETNGRERRNRYYTIGSYRALVAQENLDQSSAGYSDVDLGQVGDFYPFGPEAFYSDNAALIKHQDREMKMKIAKHAKKPGKLRKNPILPDGTVKKGRPRKHRLKAEDGDEAPLSKKRKRKAENGALSLSETQQSPPAKKQRLDAQQGCADDIDMDEINIDPASNADPLLDVPAVQPKRRGRPPKKKVSAVDDEEAPTVKKRGRPTKKKKGAKPSLAKKSSRPAKAKSPSSDAKEVTEEIGFPDWQDATPPQEAASLQSPQPASSPLTPLTPVDCIPPVASLVTASSSPLTSVTSSPPSESPPLLDELQDDTSTSMAADNRTNPAPLSPTLLTLSLLDDVVMRVDPPGPDTSNLHLKSNLPIDPILLVPAAAQATLPEPLSIVSALDPRAVKQKVNVSTLRRENELFRVLELLGGIVNTQTRELYDAHLSLLTSIAQAGEPASAPPGTKLDRRTATAAYNNMELRSRVKQLKTTVTSLTGLTRSANLVYLPHITDQQLSAFLAEVGRNVAQFPPQINKPIVVDQHTEYGSKGGRAKPTKPAAAYLLPSNPRGSGKDRACNSTRADESFSCDEDSLREVLATERTTIGQKYGYIPAKMIRTREFHLRCLDIFETSSHVVSRKKRIAAFPFFYNEIPLDLYCELVAAIDGDDDLARLLSTEQGRNTPVKDLPPPMHQLLQIGRTRGRGRILELLDILRSLGLAIPLEPADSGPVVITCELNGNHPMSFRENTSEGWSSDATTAAPNYWHFTSVAPVYHWAESEIKPSFLRSMPVNSRADAVQYWDYLRSACNDTSLLREDNSEQPSSDMTFARKKAKTIRRRASWVEGYSFTWHQTDYIRRKIRALGHSILEGAEDQIQHVSRIISAPEHAVREFFQKSQSKKALELEKAVRRMQEQQRNKARFEETKASLARKAADAIADREAKWEALVKKVHPSPLPEAAAIRLRRVRTLYLQSTGAKVEKWESEIAQAVHETNMVTAINSLPNRQRYRGRVNQPPPASPSDPLPPPPTVLNPPEKPIATLIGAQGPLVVEKIRSKKRGQQPSEETPVEKTGPRTRFHWNKDYEELAKDAMAIIHSRCRARGKVEYAAIKQVFPGISKQSVRHHMKAVKDVPAMAAYMSRLEDHWHELWVKYRGTPHLPDNDVLSLEFDLIAHIEFLRKHIDKNALRVGFAQEEEKKNMIPASIEELMDQFEVIETPAGAPMWDFMWSATVDEGREKRALRQALTTRPKDLSLGTENCKEEILLAESVLKMTMGTVQESYDPEAASQMLHAIGEAPVQAAQKNLLGRGVLSKRFRNPNSKPGRMLKISDSNSSAIGGSIARDTFQDAAALEEISTDDQSWREWPLLSTDGDTAALIQLVSDDKVKFKIDTSQAQAARTAIDWNSKKADDDHIETAIFIQFHDIISIPHTPSPIQTPGLASMNVETVAEHGTTEDGSPACCKRVNDDSLIDCPACIEEEWGALYASLGCKDRDTFQLILDTVTECGAKGITKRELLEKTKLHRDALLAAIRIMTEEMSAPPIFWAGYSSLVLVASVHLQAWTVQMSLQPLARMFPRRWIDMTGSKVVDLWEAATRAVIGVLVFHPGVTEGQLRWRLRSVYDRQEVNEVLRFLADAGFVDVRGGTLPADDDDEVCLFIGRRHWYQL</sequence>
<feature type="compositionally biased region" description="Basic residues" evidence="7">
    <location>
        <begin position="648"/>
        <end position="661"/>
    </location>
</feature>
<organism evidence="10 11">
    <name type="scientific">Mycena pura</name>
    <dbReference type="NCBI Taxonomy" id="153505"/>
    <lineage>
        <taxon>Eukaryota</taxon>
        <taxon>Fungi</taxon>
        <taxon>Dikarya</taxon>
        <taxon>Basidiomycota</taxon>
        <taxon>Agaricomycotina</taxon>
        <taxon>Agaricomycetes</taxon>
        <taxon>Agaricomycetidae</taxon>
        <taxon>Agaricales</taxon>
        <taxon>Marasmiineae</taxon>
        <taxon>Mycenaceae</taxon>
        <taxon>Mycena</taxon>
    </lineage>
</organism>
<keyword evidence="3" id="KW-0238">DNA-binding</keyword>
<keyword evidence="11" id="KW-1185">Reference proteome</keyword>
<keyword evidence="4" id="KW-0804">Transcription</keyword>
<keyword evidence="6" id="KW-0175">Coiled coil</keyword>
<accession>A0AAD7E346</accession>
<evidence type="ECO:0000256" key="1">
    <source>
        <dbReference type="ARBA" id="ARBA00004123"/>
    </source>
</evidence>
<dbReference type="Pfam" id="PF20222">
    <property type="entry name" value="DUF6581"/>
    <property type="match status" value="1"/>
</dbReference>
<evidence type="ECO:0000256" key="2">
    <source>
        <dbReference type="ARBA" id="ARBA00022553"/>
    </source>
</evidence>
<dbReference type="InterPro" id="IPR046488">
    <property type="entry name" value="Sfc3/Tfc3_C"/>
</dbReference>
<protein>
    <submittedName>
        <fullName evidence="10">Uncharacterized protein</fullName>
    </submittedName>
</protein>
<evidence type="ECO:0000259" key="8">
    <source>
        <dbReference type="Pfam" id="PF04182"/>
    </source>
</evidence>
<dbReference type="InterPro" id="IPR044210">
    <property type="entry name" value="Tfc3-like"/>
</dbReference>
<dbReference type="EMBL" id="JARJCW010000004">
    <property type="protein sequence ID" value="KAJ7225932.1"/>
    <property type="molecule type" value="Genomic_DNA"/>
</dbReference>
<reference evidence="10" key="1">
    <citation type="submission" date="2023-03" db="EMBL/GenBank/DDBJ databases">
        <title>Massive genome expansion in bonnet fungi (Mycena s.s.) driven by repeated elements and novel gene families across ecological guilds.</title>
        <authorList>
            <consortium name="Lawrence Berkeley National Laboratory"/>
            <person name="Harder C.B."/>
            <person name="Miyauchi S."/>
            <person name="Viragh M."/>
            <person name="Kuo A."/>
            <person name="Thoen E."/>
            <person name="Andreopoulos B."/>
            <person name="Lu D."/>
            <person name="Skrede I."/>
            <person name="Drula E."/>
            <person name="Henrissat B."/>
            <person name="Morin E."/>
            <person name="Kohler A."/>
            <person name="Barry K."/>
            <person name="LaButti K."/>
            <person name="Morin E."/>
            <person name="Salamov A."/>
            <person name="Lipzen A."/>
            <person name="Mereny Z."/>
            <person name="Hegedus B."/>
            <person name="Baldrian P."/>
            <person name="Stursova M."/>
            <person name="Weitz H."/>
            <person name="Taylor A."/>
            <person name="Grigoriev I.V."/>
            <person name="Nagy L.G."/>
            <person name="Martin F."/>
            <person name="Kauserud H."/>
        </authorList>
    </citation>
    <scope>NUCLEOTIDE SEQUENCE</scope>
    <source>
        <strain evidence="10">9144</strain>
    </source>
</reference>
<feature type="region of interest" description="Disordered" evidence="7">
    <location>
        <begin position="736"/>
        <end position="776"/>
    </location>
</feature>
<dbReference type="PANTHER" id="PTHR15180:SF1">
    <property type="entry name" value="GENERAL TRANSCRIPTION FACTOR 3C POLYPEPTIDE 1"/>
    <property type="match status" value="1"/>
</dbReference>
<comment type="subcellular location">
    <subcellularLocation>
        <location evidence="1">Nucleus</location>
    </subcellularLocation>
</comment>
<dbReference type="Proteomes" id="UP001219525">
    <property type="component" value="Unassembled WGS sequence"/>
</dbReference>
<proteinExistence type="predicted"/>
<evidence type="ECO:0000256" key="3">
    <source>
        <dbReference type="ARBA" id="ARBA00023125"/>
    </source>
</evidence>
<feature type="compositionally biased region" description="Polar residues" evidence="7">
    <location>
        <begin position="760"/>
        <end position="774"/>
    </location>
</feature>
<feature type="domain" description="B-block binding subunit of TFIIIC" evidence="8">
    <location>
        <begin position="166"/>
        <end position="231"/>
    </location>
</feature>
<name>A0AAD7E346_9AGAR</name>
<evidence type="ECO:0000313" key="10">
    <source>
        <dbReference type="EMBL" id="KAJ7225932.1"/>
    </source>
</evidence>
<feature type="coiled-coil region" evidence="6">
    <location>
        <begin position="1324"/>
        <end position="1361"/>
    </location>
</feature>
<feature type="compositionally biased region" description="Pro residues" evidence="7">
    <location>
        <begin position="1443"/>
        <end position="1465"/>
    </location>
</feature>
<dbReference type="PANTHER" id="PTHR15180">
    <property type="entry name" value="GENERAL TRANSCRIPTION FACTOR 3C POLYPEPTIDE 1"/>
    <property type="match status" value="1"/>
</dbReference>
<dbReference type="InterPro" id="IPR035625">
    <property type="entry name" value="Tfc3-like_eWH"/>
</dbReference>